<name>A0A8J2BKB3_9BACT</name>
<dbReference type="Pfam" id="PF04238">
    <property type="entry name" value="DUF420"/>
    <property type="match status" value="1"/>
</dbReference>
<dbReference type="RefSeq" id="WP_236027849.1">
    <property type="nucleotide sequence ID" value="NZ_CAJNOB010000012.1"/>
</dbReference>
<dbReference type="EMBL" id="CAJNOB010000012">
    <property type="protein sequence ID" value="CAF0695870.1"/>
    <property type="molecule type" value="Genomic_DNA"/>
</dbReference>
<proteinExistence type="predicted"/>
<feature type="transmembrane region" description="Helical" evidence="1">
    <location>
        <begin position="12"/>
        <end position="29"/>
    </location>
</feature>
<evidence type="ECO:0000313" key="3">
    <source>
        <dbReference type="Proteomes" id="UP000663859"/>
    </source>
</evidence>
<dbReference type="InterPro" id="IPR007352">
    <property type="entry name" value="DUF420"/>
</dbReference>
<evidence type="ECO:0000256" key="1">
    <source>
        <dbReference type="SAM" id="Phobius"/>
    </source>
</evidence>
<keyword evidence="1" id="KW-0812">Transmembrane</keyword>
<reference evidence="2" key="1">
    <citation type="submission" date="2021-02" db="EMBL/GenBank/DDBJ databases">
        <authorList>
            <person name="Cremers G."/>
            <person name="Picone N."/>
        </authorList>
    </citation>
    <scope>NUCLEOTIDE SEQUENCE</scope>
    <source>
        <strain evidence="2">PQ17</strain>
    </source>
</reference>
<comment type="caution">
    <text evidence="2">The sequence shown here is derived from an EMBL/GenBank/DDBJ whole genome shotgun (WGS) entry which is preliminary data.</text>
</comment>
<organism evidence="2 3">
    <name type="scientific">Candidatus Methylacidithermus pantelleriae</name>
    <dbReference type="NCBI Taxonomy" id="2744239"/>
    <lineage>
        <taxon>Bacteria</taxon>
        <taxon>Pseudomonadati</taxon>
        <taxon>Verrucomicrobiota</taxon>
        <taxon>Methylacidiphilae</taxon>
        <taxon>Methylacidiphilales</taxon>
        <taxon>Methylacidiphilaceae</taxon>
        <taxon>Candidatus Methylacidithermus</taxon>
    </lineage>
</organism>
<accession>A0A8J2BKB3</accession>
<keyword evidence="1" id="KW-1133">Transmembrane helix</keyword>
<feature type="transmembrane region" description="Helical" evidence="1">
    <location>
        <begin position="41"/>
        <end position="61"/>
    </location>
</feature>
<dbReference type="Proteomes" id="UP000663859">
    <property type="component" value="Unassembled WGS sequence"/>
</dbReference>
<sequence>MIPLSEFPRINATLNALTAILLGAGYVAIKNRRVLLHRNLMLSALTTSSLFLACYLFYHFYHGATRFPRHDWSRPLYFTILWTHTVLAIVNLPAIGWVLFFAAKGRFAAHRKVARWLFPSWMYVSITGVLVYFMLYHWFRV</sequence>
<keyword evidence="1" id="KW-0472">Membrane</keyword>
<gene>
    <name evidence="2" type="ORF">MPNT_20039</name>
</gene>
<protein>
    <submittedName>
        <fullName evidence="2">Conserved membrane protein</fullName>
    </submittedName>
</protein>
<keyword evidence="3" id="KW-1185">Reference proteome</keyword>
<dbReference type="PANTHER" id="PTHR37692">
    <property type="entry name" value="HYPOTHETICAL MEMBRANE SPANNING PROTEIN"/>
    <property type="match status" value="1"/>
</dbReference>
<feature type="transmembrane region" description="Helical" evidence="1">
    <location>
        <begin position="81"/>
        <end position="100"/>
    </location>
</feature>
<feature type="transmembrane region" description="Helical" evidence="1">
    <location>
        <begin position="121"/>
        <end position="139"/>
    </location>
</feature>
<evidence type="ECO:0000313" key="2">
    <source>
        <dbReference type="EMBL" id="CAF0695870.1"/>
    </source>
</evidence>
<dbReference type="AlphaFoldDB" id="A0A8J2BKB3"/>
<dbReference type="PANTHER" id="PTHR37692:SF1">
    <property type="entry name" value="DUF420 DOMAIN-CONTAINING PROTEIN"/>
    <property type="match status" value="1"/>
</dbReference>